<evidence type="ECO:0000313" key="2">
    <source>
        <dbReference type="Proteomes" id="UP001597111"/>
    </source>
</evidence>
<organism evidence="1 2">
    <name type="scientific">Halolamina salina</name>
    <dbReference type="NCBI Taxonomy" id="1220023"/>
    <lineage>
        <taxon>Archaea</taxon>
        <taxon>Methanobacteriati</taxon>
        <taxon>Methanobacteriota</taxon>
        <taxon>Stenosarchaea group</taxon>
        <taxon>Halobacteria</taxon>
        <taxon>Halobacteriales</taxon>
        <taxon>Haloferacaceae</taxon>
    </lineage>
</organism>
<protein>
    <submittedName>
        <fullName evidence="1">Uncharacterized protein</fullName>
    </submittedName>
</protein>
<reference evidence="1 2" key="1">
    <citation type="journal article" date="2019" name="Int. J. Syst. Evol. Microbiol.">
        <title>The Global Catalogue of Microorganisms (GCM) 10K type strain sequencing project: providing services to taxonomists for standard genome sequencing and annotation.</title>
        <authorList>
            <consortium name="The Broad Institute Genomics Platform"/>
            <consortium name="The Broad Institute Genome Sequencing Center for Infectious Disease"/>
            <person name="Wu L."/>
            <person name="Ma J."/>
        </authorList>
    </citation>
    <scope>NUCLEOTIDE SEQUENCE [LARGE SCALE GENOMIC DNA]</scope>
    <source>
        <strain evidence="1 2">CGMCC 1.12285</strain>
    </source>
</reference>
<dbReference type="EMBL" id="JBHUDH010000140">
    <property type="protein sequence ID" value="MFD1527037.1"/>
    <property type="molecule type" value="Genomic_DNA"/>
</dbReference>
<gene>
    <name evidence="1" type="ORF">ACFR9S_12155</name>
</gene>
<sequence length="115" mass="12616">MATRTRTTTPFDALVRALRPRTPDVSVRKRTADLLYDADVGNRTLIGVLSGADEAVYYSTRTRCVAAVPITDVGPDLGGARPLGQAVDDPNRAFEHVDEEWAWTNPELAGRPRTH</sequence>
<keyword evidence="2" id="KW-1185">Reference proteome</keyword>
<dbReference type="RefSeq" id="WP_379731726.1">
    <property type="nucleotide sequence ID" value="NZ_JBHSWZ010000132.1"/>
</dbReference>
<evidence type="ECO:0000313" key="1">
    <source>
        <dbReference type="EMBL" id="MFD1527037.1"/>
    </source>
</evidence>
<name>A0ABD6B8N1_9EURY</name>
<proteinExistence type="predicted"/>
<dbReference type="Proteomes" id="UP001597111">
    <property type="component" value="Unassembled WGS sequence"/>
</dbReference>
<dbReference type="AlphaFoldDB" id="A0ABD6B8N1"/>
<accession>A0ABD6B8N1</accession>
<comment type="caution">
    <text evidence="1">The sequence shown here is derived from an EMBL/GenBank/DDBJ whole genome shotgun (WGS) entry which is preliminary data.</text>
</comment>